<dbReference type="InterPro" id="IPR036633">
    <property type="entry name" value="Prn/Lys/Arg_de-COase_C_sf"/>
</dbReference>
<protein>
    <submittedName>
        <fullName evidence="8">Unannotated protein</fullName>
    </submittedName>
</protein>
<dbReference type="Gene3D" id="3.90.100.10">
    <property type="entry name" value="Orn/Lys/Arg decarboxylase, C-terminal domain"/>
    <property type="match status" value="1"/>
</dbReference>
<dbReference type="InterPro" id="IPR052357">
    <property type="entry name" value="Orn_Lys_Arg_decarboxylase-I"/>
</dbReference>
<dbReference type="InterPro" id="IPR015421">
    <property type="entry name" value="PyrdxlP-dep_Trfase_major"/>
</dbReference>
<name>A0A6J7HEP7_9ZZZZ</name>
<dbReference type="PANTHER" id="PTHR43277">
    <property type="entry name" value="ARGININE DECARBOXYLASE"/>
    <property type="match status" value="1"/>
</dbReference>
<accession>A0A6J7HEP7</accession>
<evidence type="ECO:0000256" key="1">
    <source>
        <dbReference type="ARBA" id="ARBA00001933"/>
    </source>
</evidence>
<dbReference type="SUPFAM" id="SSF53383">
    <property type="entry name" value="PLP-dependent transferases"/>
    <property type="match status" value="1"/>
</dbReference>
<keyword evidence="3" id="KW-0210">Decarboxylase</keyword>
<dbReference type="InterPro" id="IPR015424">
    <property type="entry name" value="PyrdxlP-dep_Trfase"/>
</dbReference>
<comment type="similarity">
    <text evidence="2">Belongs to the Orn/Lys/Arg decarboxylase class-I family.</text>
</comment>
<feature type="domain" description="Orn/Lys/Arg decarboxylase C-terminal" evidence="7">
    <location>
        <begin position="419"/>
        <end position="475"/>
    </location>
</feature>
<dbReference type="GO" id="GO:0016831">
    <property type="term" value="F:carboxy-lyase activity"/>
    <property type="evidence" value="ECO:0007669"/>
    <property type="project" value="UniProtKB-KW"/>
</dbReference>
<dbReference type="Gene3D" id="3.40.640.10">
    <property type="entry name" value="Type I PLP-dependent aspartate aminotransferase-like (Major domain)"/>
    <property type="match status" value="1"/>
</dbReference>
<reference evidence="8" key="1">
    <citation type="submission" date="2020-05" db="EMBL/GenBank/DDBJ databases">
        <authorList>
            <person name="Chiriac C."/>
            <person name="Salcher M."/>
            <person name="Ghai R."/>
            <person name="Kavagutti S V."/>
        </authorList>
    </citation>
    <scope>NUCLEOTIDE SEQUENCE</scope>
</reference>
<dbReference type="Pfam" id="PF01276">
    <property type="entry name" value="OKR_DC_1"/>
    <property type="match status" value="1"/>
</dbReference>
<dbReference type="SUPFAM" id="SSF55904">
    <property type="entry name" value="Ornithine decarboxylase C-terminal domain"/>
    <property type="match status" value="1"/>
</dbReference>
<keyword evidence="4" id="KW-0663">Pyridoxal phosphate</keyword>
<evidence type="ECO:0000256" key="2">
    <source>
        <dbReference type="ARBA" id="ARBA00010671"/>
    </source>
</evidence>
<evidence type="ECO:0000259" key="7">
    <source>
        <dbReference type="Pfam" id="PF03711"/>
    </source>
</evidence>
<keyword evidence="5" id="KW-0456">Lyase</keyword>
<gene>
    <name evidence="8" type="ORF">UFOPK3720_00140</name>
</gene>
<dbReference type="AlphaFoldDB" id="A0A6J7HEP7"/>
<dbReference type="EMBL" id="CAFBNB010000015">
    <property type="protein sequence ID" value="CAB4919471.1"/>
    <property type="molecule type" value="Genomic_DNA"/>
</dbReference>
<evidence type="ECO:0000256" key="4">
    <source>
        <dbReference type="ARBA" id="ARBA00022898"/>
    </source>
</evidence>
<evidence type="ECO:0000256" key="3">
    <source>
        <dbReference type="ARBA" id="ARBA00022793"/>
    </source>
</evidence>
<evidence type="ECO:0000259" key="6">
    <source>
        <dbReference type="Pfam" id="PF01276"/>
    </source>
</evidence>
<organism evidence="8">
    <name type="scientific">freshwater metagenome</name>
    <dbReference type="NCBI Taxonomy" id="449393"/>
    <lineage>
        <taxon>unclassified sequences</taxon>
        <taxon>metagenomes</taxon>
        <taxon>ecological metagenomes</taxon>
    </lineage>
</organism>
<sequence>MFGCSASAGWLTGASDESNWGHSMNEPERIDAGRMSEAPLVDAWQRGRSRRMRPLQIPGHKNRFADGADVLGSDLLGDLVRDDIPLQGGADDNAYRGRYLEQAEALWASSVGGDHSRFLVGGSSQGNISALTAAGGPGLRIAVDRTSHRSALAGLVVSGSTPEWVYPVIHPEFGLPLGVAAESLGELGDVVALFVTSPTYVGTMTDVRALADRCHAADRTLIVDQAWGAHLGFMPGFGALAQGADIVTTSVHKALMGYSQTAVVTVRGDRINAARLDRAVDLTATTSPSATLLASIDATRAVMDRHGESALSAAIEATSRMRAGLRQVRGLVVVDEAELGQPCDPLKLTLWLPRTGVDGVELAGLLWAQGHGVEAADADSIVMTLSMLDEPEFCAEMTDLLLSLIERIRGDSRPPAPAALWQVVPDVVMTPRDAFFAPRRRIPLAAAVGEVSAEQFCPYPPGVPLLAPGERITAEVVRDIAAAGRIGRVAYCSDPTLESVEIVSG</sequence>
<evidence type="ECO:0000313" key="8">
    <source>
        <dbReference type="EMBL" id="CAB4919471.1"/>
    </source>
</evidence>
<comment type="cofactor">
    <cofactor evidence="1">
        <name>pyridoxal 5'-phosphate</name>
        <dbReference type="ChEBI" id="CHEBI:597326"/>
    </cofactor>
</comment>
<proteinExistence type="inferred from homology"/>
<dbReference type="PANTHER" id="PTHR43277:SF4">
    <property type="entry name" value="ARGININE DECARBOXYLASE"/>
    <property type="match status" value="1"/>
</dbReference>
<evidence type="ECO:0000256" key="5">
    <source>
        <dbReference type="ARBA" id="ARBA00023239"/>
    </source>
</evidence>
<dbReference type="Pfam" id="PF03711">
    <property type="entry name" value="OKR_DC_1_C"/>
    <property type="match status" value="1"/>
</dbReference>
<dbReference type="InterPro" id="IPR008286">
    <property type="entry name" value="Prn/Lys/Arg_de-COase_C"/>
</dbReference>
<dbReference type="InterPro" id="IPR000310">
    <property type="entry name" value="Orn/Lys/Arg_deCO2ase_major_dom"/>
</dbReference>
<feature type="domain" description="Orn/Lys/Arg decarboxylases family 1 pyridoxal-P attachment site" evidence="6">
    <location>
        <begin position="46"/>
        <end position="327"/>
    </location>
</feature>